<protein>
    <submittedName>
        <fullName evidence="1">Uncharacterized protein</fullName>
    </submittedName>
</protein>
<dbReference type="OMA" id="DFCEQPS"/>
<dbReference type="EMBL" id="PDCK01000042">
    <property type="protein sequence ID" value="PRQ40694.1"/>
    <property type="molecule type" value="Genomic_DNA"/>
</dbReference>
<keyword evidence="2" id="KW-1185">Reference proteome</keyword>
<sequence>MVSSSISALSHSFSHVSCTNLDVCEKPGNPLKKLVQIKRRGTVCSSSSDQGSSSLQSRRGVLHSSVALAASAAVLFWSSPARAGFLSGSTGIESIPGPELPKVEFLDRFNEENQKKYAENDARFKSSPLLQGLLEKSKLNKEKNSRETQDKYCLRGAEWGVGDCSAEGMKPGERDKFIAMLKERAGVKD</sequence>
<organism evidence="1 2">
    <name type="scientific">Rosa chinensis</name>
    <name type="common">China rose</name>
    <dbReference type="NCBI Taxonomy" id="74649"/>
    <lineage>
        <taxon>Eukaryota</taxon>
        <taxon>Viridiplantae</taxon>
        <taxon>Streptophyta</taxon>
        <taxon>Embryophyta</taxon>
        <taxon>Tracheophyta</taxon>
        <taxon>Spermatophyta</taxon>
        <taxon>Magnoliopsida</taxon>
        <taxon>eudicotyledons</taxon>
        <taxon>Gunneridae</taxon>
        <taxon>Pentapetalae</taxon>
        <taxon>rosids</taxon>
        <taxon>fabids</taxon>
        <taxon>Rosales</taxon>
        <taxon>Rosaceae</taxon>
        <taxon>Rosoideae</taxon>
        <taxon>Rosoideae incertae sedis</taxon>
        <taxon>Rosa</taxon>
    </lineage>
</organism>
<accession>A0A2P6R2P5</accession>
<dbReference type="Proteomes" id="UP000238479">
    <property type="component" value="Chromosome 4"/>
</dbReference>
<dbReference type="PANTHER" id="PTHR36730:SF1">
    <property type="entry name" value="CATHEPSIN PROPEPTIDE INHIBITOR DOMAIN-CONTAINING PROTEIN"/>
    <property type="match status" value="1"/>
</dbReference>
<dbReference type="OrthoDB" id="2019425at2759"/>
<proteinExistence type="predicted"/>
<gene>
    <name evidence="1" type="ORF">RchiOBHm_Chr4g0438851</name>
</gene>
<comment type="caution">
    <text evidence="1">The sequence shown here is derived from an EMBL/GenBank/DDBJ whole genome shotgun (WGS) entry which is preliminary data.</text>
</comment>
<dbReference type="Gramene" id="PRQ40694">
    <property type="protein sequence ID" value="PRQ40694"/>
    <property type="gene ID" value="RchiOBHm_Chr4g0438851"/>
</dbReference>
<evidence type="ECO:0000313" key="1">
    <source>
        <dbReference type="EMBL" id="PRQ40694.1"/>
    </source>
</evidence>
<dbReference type="AlphaFoldDB" id="A0A2P6R2P5"/>
<evidence type="ECO:0000313" key="2">
    <source>
        <dbReference type="Proteomes" id="UP000238479"/>
    </source>
</evidence>
<reference evidence="1 2" key="1">
    <citation type="journal article" date="2018" name="Nat. Genet.">
        <title>The Rosa genome provides new insights in the design of modern roses.</title>
        <authorList>
            <person name="Bendahmane M."/>
        </authorList>
    </citation>
    <scope>NUCLEOTIDE SEQUENCE [LARGE SCALE GENOMIC DNA]</scope>
    <source>
        <strain evidence="2">cv. Old Blush</strain>
    </source>
</reference>
<dbReference type="STRING" id="74649.A0A2P6R2P5"/>
<name>A0A2P6R2P5_ROSCH</name>
<dbReference type="PANTHER" id="PTHR36730">
    <property type="entry name" value="OS03G0210700 PROTEIN"/>
    <property type="match status" value="1"/>
</dbReference>